<gene>
    <name evidence="1" type="ORF">Csa_4G637790</name>
</gene>
<dbReference type="Gramene" id="KGN55139">
    <property type="protein sequence ID" value="KGN55139"/>
    <property type="gene ID" value="Csa_4G637790"/>
</dbReference>
<dbReference type="EMBL" id="CM002925">
    <property type="protein sequence ID" value="KGN55139.1"/>
    <property type="molecule type" value="Genomic_DNA"/>
</dbReference>
<sequence length="72" mass="8733">MNPVFDKLTERMNPIHAKFRVNKSGEHDMEQQYTRTVDVLFANGEDFDLRLCCENCRRKWRYEVWGHPTRLC</sequence>
<organism evidence="1 2">
    <name type="scientific">Cucumis sativus</name>
    <name type="common">Cucumber</name>
    <dbReference type="NCBI Taxonomy" id="3659"/>
    <lineage>
        <taxon>Eukaryota</taxon>
        <taxon>Viridiplantae</taxon>
        <taxon>Streptophyta</taxon>
        <taxon>Embryophyta</taxon>
        <taxon>Tracheophyta</taxon>
        <taxon>Spermatophyta</taxon>
        <taxon>Magnoliopsida</taxon>
        <taxon>eudicotyledons</taxon>
        <taxon>Gunneridae</taxon>
        <taxon>Pentapetalae</taxon>
        <taxon>rosids</taxon>
        <taxon>fabids</taxon>
        <taxon>Cucurbitales</taxon>
        <taxon>Cucurbitaceae</taxon>
        <taxon>Benincaseae</taxon>
        <taxon>Cucumis</taxon>
    </lineage>
</organism>
<reference evidence="1 2" key="4">
    <citation type="journal article" date="2011" name="BMC Genomics">
        <title>RNA-Seq improves annotation of protein-coding genes in the cucumber genome.</title>
        <authorList>
            <person name="Li Z."/>
            <person name="Zhang Z."/>
            <person name="Yan P."/>
            <person name="Huang S."/>
            <person name="Fei Z."/>
            <person name="Lin K."/>
        </authorList>
    </citation>
    <scope>NUCLEOTIDE SEQUENCE [LARGE SCALE GENOMIC DNA]</scope>
    <source>
        <strain evidence="2">cv. 9930</strain>
    </source>
</reference>
<keyword evidence="2" id="KW-1185">Reference proteome</keyword>
<dbReference type="Proteomes" id="UP000029981">
    <property type="component" value="Chromosome 4"/>
</dbReference>
<evidence type="ECO:0000313" key="1">
    <source>
        <dbReference type="EMBL" id="KGN55139.1"/>
    </source>
</evidence>
<reference evidence="1 2" key="2">
    <citation type="journal article" date="2009" name="PLoS ONE">
        <title>An integrated genetic and cytogenetic map of the cucumber genome.</title>
        <authorList>
            <person name="Ren Y."/>
            <person name="Zhang Z."/>
            <person name="Liu J."/>
            <person name="Staub J.E."/>
            <person name="Han Y."/>
            <person name="Cheng Z."/>
            <person name="Li X."/>
            <person name="Lu J."/>
            <person name="Miao H."/>
            <person name="Kang H."/>
            <person name="Xie B."/>
            <person name="Gu X."/>
            <person name="Wang X."/>
            <person name="Du Y."/>
            <person name="Jin W."/>
            <person name="Huang S."/>
        </authorList>
    </citation>
    <scope>NUCLEOTIDE SEQUENCE [LARGE SCALE GENOMIC DNA]</scope>
    <source>
        <strain evidence="2">cv. 9930</strain>
    </source>
</reference>
<evidence type="ECO:0000313" key="2">
    <source>
        <dbReference type="Proteomes" id="UP000029981"/>
    </source>
</evidence>
<reference evidence="1 2" key="3">
    <citation type="journal article" date="2010" name="BMC Genomics">
        <title>Transcriptome sequencing and comparative analysis of cucumber flowers with different sex types.</title>
        <authorList>
            <person name="Guo S."/>
            <person name="Zheng Y."/>
            <person name="Joung J.G."/>
            <person name="Liu S."/>
            <person name="Zhang Z."/>
            <person name="Crasta O.R."/>
            <person name="Sobral B.W."/>
            <person name="Xu Y."/>
            <person name="Huang S."/>
            <person name="Fei Z."/>
        </authorList>
    </citation>
    <scope>NUCLEOTIDE SEQUENCE [LARGE SCALE GENOMIC DNA]</scope>
    <source>
        <strain evidence="2">cv. 9930</strain>
    </source>
</reference>
<proteinExistence type="predicted"/>
<reference evidence="1 2" key="1">
    <citation type="journal article" date="2009" name="Nat. Genet.">
        <title>The genome of the cucumber, Cucumis sativus L.</title>
        <authorList>
            <person name="Huang S."/>
            <person name="Li R."/>
            <person name="Zhang Z."/>
            <person name="Li L."/>
            <person name="Gu X."/>
            <person name="Fan W."/>
            <person name="Lucas W.J."/>
            <person name="Wang X."/>
            <person name="Xie B."/>
            <person name="Ni P."/>
            <person name="Ren Y."/>
            <person name="Zhu H."/>
            <person name="Li J."/>
            <person name="Lin K."/>
            <person name="Jin W."/>
            <person name="Fei Z."/>
            <person name="Li G."/>
            <person name="Staub J."/>
            <person name="Kilian A."/>
            <person name="van der Vossen E.A."/>
            <person name="Wu Y."/>
            <person name="Guo J."/>
            <person name="He J."/>
            <person name="Jia Z."/>
            <person name="Ren Y."/>
            <person name="Tian G."/>
            <person name="Lu Y."/>
            <person name="Ruan J."/>
            <person name="Qian W."/>
            <person name="Wang M."/>
            <person name="Huang Q."/>
            <person name="Li B."/>
            <person name="Xuan Z."/>
            <person name="Cao J."/>
            <person name="Asan"/>
            <person name="Wu Z."/>
            <person name="Zhang J."/>
            <person name="Cai Q."/>
            <person name="Bai Y."/>
            <person name="Zhao B."/>
            <person name="Han Y."/>
            <person name="Li Y."/>
            <person name="Li X."/>
            <person name="Wang S."/>
            <person name="Shi Q."/>
            <person name="Liu S."/>
            <person name="Cho W.K."/>
            <person name="Kim J.Y."/>
            <person name="Xu Y."/>
            <person name="Heller-Uszynska K."/>
            <person name="Miao H."/>
            <person name="Cheng Z."/>
            <person name="Zhang S."/>
            <person name="Wu J."/>
            <person name="Yang Y."/>
            <person name="Kang H."/>
            <person name="Li M."/>
            <person name="Liang H."/>
            <person name="Ren X."/>
            <person name="Shi Z."/>
            <person name="Wen M."/>
            <person name="Jian M."/>
            <person name="Yang H."/>
            <person name="Zhang G."/>
            <person name="Yang Z."/>
            <person name="Chen R."/>
            <person name="Liu S."/>
            <person name="Li J."/>
            <person name="Ma L."/>
            <person name="Liu H."/>
            <person name="Zhou Y."/>
            <person name="Zhao J."/>
            <person name="Fang X."/>
            <person name="Li G."/>
            <person name="Fang L."/>
            <person name="Li Y."/>
            <person name="Liu D."/>
            <person name="Zheng H."/>
            <person name="Zhang Y."/>
            <person name="Qin N."/>
            <person name="Li Z."/>
            <person name="Yang G."/>
            <person name="Yang S."/>
            <person name="Bolund L."/>
            <person name="Kristiansen K."/>
            <person name="Zheng H."/>
            <person name="Li S."/>
            <person name="Zhang X."/>
            <person name="Yang H."/>
            <person name="Wang J."/>
            <person name="Sun R."/>
            <person name="Zhang B."/>
            <person name="Jiang S."/>
            <person name="Wang J."/>
            <person name="Du Y."/>
            <person name="Li S."/>
        </authorList>
    </citation>
    <scope>NUCLEOTIDE SEQUENCE [LARGE SCALE GENOMIC DNA]</scope>
    <source>
        <strain evidence="2">cv. 9930</strain>
    </source>
</reference>
<dbReference type="AlphaFoldDB" id="A0A0A0L274"/>
<name>A0A0A0L274_CUCSA</name>
<protein>
    <submittedName>
        <fullName evidence="1">Uncharacterized protein</fullName>
    </submittedName>
</protein>
<accession>A0A0A0L274</accession>